<sequence length="98" mass="11260">MKIWLLVLIAAHALVLCCTTIKVCYVIAALLKIYYATCHYSYFCAYIHVIIVIFINIVQKRVIRVMPCTHRVHSLHATQGLADCVPFTVYENIEKKDC</sequence>
<feature type="chain" id="PRO_5002064987" description="Secreted protein" evidence="2">
    <location>
        <begin position="18"/>
        <end position="98"/>
    </location>
</feature>
<evidence type="ECO:0008006" key="4">
    <source>
        <dbReference type="Google" id="ProtNLM"/>
    </source>
</evidence>
<protein>
    <recommendedName>
        <fullName evidence="4">Secreted protein</fullName>
    </recommendedName>
</protein>
<evidence type="ECO:0000256" key="1">
    <source>
        <dbReference type="SAM" id="Phobius"/>
    </source>
</evidence>
<accession>A0A0A9G9M3</accession>
<keyword evidence="1" id="KW-0472">Membrane</keyword>
<dbReference type="EMBL" id="GBRH01177782">
    <property type="protein sequence ID" value="JAE20114.1"/>
    <property type="molecule type" value="Transcribed_RNA"/>
</dbReference>
<feature type="signal peptide" evidence="2">
    <location>
        <begin position="1"/>
        <end position="17"/>
    </location>
</feature>
<keyword evidence="2" id="KW-0732">Signal</keyword>
<evidence type="ECO:0000313" key="3">
    <source>
        <dbReference type="EMBL" id="JAE20114.1"/>
    </source>
</evidence>
<evidence type="ECO:0000256" key="2">
    <source>
        <dbReference type="SAM" id="SignalP"/>
    </source>
</evidence>
<keyword evidence="1" id="KW-0812">Transmembrane</keyword>
<organism evidence="3">
    <name type="scientific">Arundo donax</name>
    <name type="common">Giant reed</name>
    <name type="synonym">Donax arundinaceus</name>
    <dbReference type="NCBI Taxonomy" id="35708"/>
    <lineage>
        <taxon>Eukaryota</taxon>
        <taxon>Viridiplantae</taxon>
        <taxon>Streptophyta</taxon>
        <taxon>Embryophyta</taxon>
        <taxon>Tracheophyta</taxon>
        <taxon>Spermatophyta</taxon>
        <taxon>Magnoliopsida</taxon>
        <taxon>Liliopsida</taxon>
        <taxon>Poales</taxon>
        <taxon>Poaceae</taxon>
        <taxon>PACMAD clade</taxon>
        <taxon>Arundinoideae</taxon>
        <taxon>Arundineae</taxon>
        <taxon>Arundo</taxon>
    </lineage>
</organism>
<reference evidence="3" key="1">
    <citation type="submission" date="2014-09" db="EMBL/GenBank/DDBJ databases">
        <authorList>
            <person name="Magalhaes I.L.F."/>
            <person name="Oliveira U."/>
            <person name="Santos F.R."/>
            <person name="Vidigal T.H.D.A."/>
            <person name="Brescovit A.D."/>
            <person name="Santos A.J."/>
        </authorList>
    </citation>
    <scope>NUCLEOTIDE SEQUENCE</scope>
    <source>
        <tissue evidence="3">Shoot tissue taken approximately 20 cm above the soil surface</tissue>
    </source>
</reference>
<dbReference type="AlphaFoldDB" id="A0A0A9G9M3"/>
<proteinExistence type="predicted"/>
<keyword evidence="1" id="KW-1133">Transmembrane helix</keyword>
<feature type="transmembrane region" description="Helical" evidence="1">
    <location>
        <begin position="33"/>
        <end position="57"/>
    </location>
</feature>
<reference evidence="3" key="2">
    <citation type="journal article" date="2015" name="Data Brief">
        <title>Shoot transcriptome of the giant reed, Arundo donax.</title>
        <authorList>
            <person name="Barrero R.A."/>
            <person name="Guerrero F.D."/>
            <person name="Moolhuijzen P."/>
            <person name="Goolsby J.A."/>
            <person name="Tidwell J."/>
            <person name="Bellgard S.E."/>
            <person name="Bellgard M.I."/>
        </authorList>
    </citation>
    <scope>NUCLEOTIDE SEQUENCE</scope>
    <source>
        <tissue evidence="3">Shoot tissue taken approximately 20 cm above the soil surface</tissue>
    </source>
</reference>
<name>A0A0A9G9M3_ARUDO</name>